<comment type="caution">
    <text evidence="1">The sequence shown here is derived from an EMBL/GenBank/DDBJ whole genome shotgun (WGS) entry which is preliminary data.</text>
</comment>
<dbReference type="Proteomes" id="UP000314294">
    <property type="component" value="Unassembled WGS sequence"/>
</dbReference>
<reference evidence="1 2" key="1">
    <citation type="submission" date="2019-03" db="EMBL/GenBank/DDBJ databases">
        <title>First draft genome of Liparis tanakae, snailfish: a comprehensive survey of snailfish specific genes.</title>
        <authorList>
            <person name="Kim W."/>
            <person name="Song I."/>
            <person name="Jeong J.-H."/>
            <person name="Kim D."/>
            <person name="Kim S."/>
            <person name="Ryu S."/>
            <person name="Song J.Y."/>
            <person name="Lee S.K."/>
        </authorList>
    </citation>
    <scope>NUCLEOTIDE SEQUENCE [LARGE SCALE GENOMIC DNA]</scope>
    <source>
        <tissue evidence="1">Muscle</tissue>
    </source>
</reference>
<proteinExistence type="predicted"/>
<accession>A0A4Z2EEA9</accession>
<dbReference type="EMBL" id="SRLO01008927">
    <property type="protein sequence ID" value="TNN27081.1"/>
    <property type="molecule type" value="Genomic_DNA"/>
</dbReference>
<name>A0A4Z2EEA9_9TELE</name>
<keyword evidence="2" id="KW-1185">Reference proteome</keyword>
<organism evidence="1 2">
    <name type="scientific">Liparis tanakae</name>
    <name type="common">Tanaka's snailfish</name>
    <dbReference type="NCBI Taxonomy" id="230148"/>
    <lineage>
        <taxon>Eukaryota</taxon>
        <taxon>Metazoa</taxon>
        <taxon>Chordata</taxon>
        <taxon>Craniata</taxon>
        <taxon>Vertebrata</taxon>
        <taxon>Euteleostomi</taxon>
        <taxon>Actinopterygii</taxon>
        <taxon>Neopterygii</taxon>
        <taxon>Teleostei</taxon>
        <taxon>Neoteleostei</taxon>
        <taxon>Acanthomorphata</taxon>
        <taxon>Eupercaria</taxon>
        <taxon>Perciformes</taxon>
        <taxon>Cottioidei</taxon>
        <taxon>Cottales</taxon>
        <taxon>Liparidae</taxon>
        <taxon>Liparis</taxon>
    </lineage>
</organism>
<dbReference type="AlphaFoldDB" id="A0A4Z2EEA9"/>
<gene>
    <name evidence="1" type="ORF">EYF80_062775</name>
</gene>
<evidence type="ECO:0000313" key="1">
    <source>
        <dbReference type="EMBL" id="TNN27081.1"/>
    </source>
</evidence>
<evidence type="ECO:0000313" key="2">
    <source>
        <dbReference type="Proteomes" id="UP000314294"/>
    </source>
</evidence>
<sequence length="63" mass="7145">MRTSDLQRSEVSFKYTTHSECLLLLASDRAHLCARITGQFLLPPAEGAASYRWKKRDVTPDCC</sequence>
<protein>
    <submittedName>
        <fullName evidence="1">Uncharacterized protein</fullName>
    </submittedName>
</protein>